<evidence type="ECO:0000313" key="3">
    <source>
        <dbReference type="Proteomes" id="UP001159364"/>
    </source>
</evidence>
<dbReference type="Proteomes" id="UP001159364">
    <property type="component" value="Linkage Group LG07"/>
</dbReference>
<proteinExistence type="predicted"/>
<reference evidence="2 3" key="1">
    <citation type="submission" date="2021-09" db="EMBL/GenBank/DDBJ databases">
        <title>Genomic insights and catalytic innovation underlie evolution of tropane alkaloids biosynthesis.</title>
        <authorList>
            <person name="Wang Y.-J."/>
            <person name="Tian T."/>
            <person name="Huang J.-P."/>
            <person name="Huang S.-X."/>
        </authorList>
    </citation>
    <scope>NUCLEOTIDE SEQUENCE [LARGE SCALE GENOMIC DNA]</scope>
    <source>
        <strain evidence="2">KIB-2018</strain>
        <tissue evidence="2">Leaf</tissue>
    </source>
</reference>
<evidence type="ECO:0000256" key="1">
    <source>
        <dbReference type="SAM" id="Phobius"/>
    </source>
</evidence>
<keyword evidence="1" id="KW-0812">Transmembrane</keyword>
<accession>A0AAV8SYE2</accession>
<keyword evidence="1" id="KW-1133">Transmembrane helix</keyword>
<evidence type="ECO:0000313" key="2">
    <source>
        <dbReference type="EMBL" id="KAJ8759069.1"/>
    </source>
</evidence>
<sequence>MIISRRGLWLFGIVQTTTSTLLLVCEYALGVNRDGSHRRLTRVDLYGLDWYSGNVRRKRQLYRCGV</sequence>
<protein>
    <recommendedName>
        <fullName evidence="4">Secreted protein</fullName>
    </recommendedName>
</protein>
<dbReference type="EMBL" id="JAIWQS010000007">
    <property type="protein sequence ID" value="KAJ8759069.1"/>
    <property type="molecule type" value="Genomic_DNA"/>
</dbReference>
<keyword evidence="1" id="KW-0472">Membrane</keyword>
<keyword evidence="3" id="KW-1185">Reference proteome</keyword>
<feature type="transmembrane region" description="Helical" evidence="1">
    <location>
        <begin position="6"/>
        <end position="29"/>
    </location>
</feature>
<dbReference type="AlphaFoldDB" id="A0AAV8SYE2"/>
<comment type="caution">
    <text evidence="2">The sequence shown here is derived from an EMBL/GenBank/DDBJ whole genome shotgun (WGS) entry which is preliminary data.</text>
</comment>
<gene>
    <name evidence="2" type="ORF">K2173_003307</name>
</gene>
<organism evidence="2 3">
    <name type="scientific">Erythroxylum novogranatense</name>
    <dbReference type="NCBI Taxonomy" id="1862640"/>
    <lineage>
        <taxon>Eukaryota</taxon>
        <taxon>Viridiplantae</taxon>
        <taxon>Streptophyta</taxon>
        <taxon>Embryophyta</taxon>
        <taxon>Tracheophyta</taxon>
        <taxon>Spermatophyta</taxon>
        <taxon>Magnoliopsida</taxon>
        <taxon>eudicotyledons</taxon>
        <taxon>Gunneridae</taxon>
        <taxon>Pentapetalae</taxon>
        <taxon>rosids</taxon>
        <taxon>fabids</taxon>
        <taxon>Malpighiales</taxon>
        <taxon>Erythroxylaceae</taxon>
        <taxon>Erythroxylum</taxon>
    </lineage>
</organism>
<name>A0AAV8SYE2_9ROSI</name>
<evidence type="ECO:0008006" key="4">
    <source>
        <dbReference type="Google" id="ProtNLM"/>
    </source>
</evidence>